<gene>
    <name evidence="7" type="ORF">AN963_07990</name>
</gene>
<evidence type="ECO:0000256" key="5">
    <source>
        <dbReference type="SAM" id="Phobius"/>
    </source>
</evidence>
<dbReference type="PIRSF" id="PIRSF006060">
    <property type="entry name" value="AA_transporter"/>
    <property type="match status" value="1"/>
</dbReference>
<feature type="transmembrane region" description="Helical" evidence="5">
    <location>
        <begin position="229"/>
        <end position="248"/>
    </location>
</feature>
<feature type="transmembrane region" description="Helical" evidence="5">
    <location>
        <begin position="150"/>
        <end position="171"/>
    </location>
</feature>
<feature type="transmembrane region" description="Helical" evidence="5">
    <location>
        <begin position="122"/>
        <end position="143"/>
    </location>
</feature>
<feature type="transmembrane region" description="Helical" evidence="5">
    <location>
        <begin position="89"/>
        <end position="116"/>
    </location>
</feature>
<evidence type="ECO:0000259" key="6">
    <source>
        <dbReference type="Pfam" id="PF00324"/>
    </source>
</evidence>
<feature type="domain" description="Amino acid permease/ SLC12A" evidence="6">
    <location>
        <begin position="18"/>
        <end position="403"/>
    </location>
</feature>
<dbReference type="PANTHER" id="PTHR42770:SF8">
    <property type="entry name" value="PUTRESCINE IMPORTER PUUP"/>
    <property type="match status" value="1"/>
</dbReference>
<accession>A0ABR5NDL8</accession>
<dbReference type="PANTHER" id="PTHR42770">
    <property type="entry name" value="AMINO ACID TRANSPORTER-RELATED"/>
    <property type="match status" value="1"/>
</dbReference>
<dbReference type="Pfam" id="PF00324">
    <property type="entry name" value="AA_permease"/>
    <property type="match status" value="1"/>
</dbReference>
<feature type="transmembrane region" description="Helical" evidence="5">
    <location>
        <begin position="191"/>
        <end position="209"/>
    </location>
</feature>
<dbReference type="Proteomes" id="UP000051063">
    <property type="component" value="Unassembled WGS sequence"/>
</dbReference>
<reference evidence="7 8" key="1">
    <citation type="submission" date="2015-09" db="EMBL/GenBank/DDBJ databases">
        <title>Genome sequencing project for genomic taxonomy and phylogenomics of Bacillus-like bacteria.</title>
        <authorList>
            <person name="Liu B."/>
            <person name="Wang J."/>
            <person name="Zhu Y."/>
            <person name="Liu G."/>
            <person name="Chen Q."/>
            <person name="Chen Z."/>
            <person name="Lan J."/>
            <person name="Che J."/>
            <person name="Ge C."/>
            <person name="Shi H."/>
            <person name="Pan Z."/>
            <person name="Liu X."/>
        </authorList>
    </citation>
    <scope>NUCLEOTIDE SEQUENCE [LARGE SCALE GENOMIC DNA]</scope>
    <source>
        <strain evidence="7 8">DSM 8552</strain>
    </source>
</reference>
<protein>
    <recommendedName>
        <fullName evidence="6">Amino acid permease/ SLC12A domain-containing protein</fullName>
    </recommendedName>
</protein>
<proteinExistence type="predicted"/>
<feature type="transmembrane region" description="Helical" evidence="5">
    <location>
        <begin position="385"/>
        <end position="402"/>
    </location>
</feature>
<feature type="transmembrane region" description="Helical" evidence="5">
    <location>
        <begin position="408"/>
        <end position="426"/>
    </location>
</feature>
<dbReference type="EMBL" id="LJJB01000007">
    <property type="protein sequence ID" value="KQL49653.1"/>
    <property type="molecule type" value="Genomic_DNA"/>
</dbReference>
<feature type="transmembrane region" description="Helical" evidence="5">
    <location>
        <begin position="41"/>
        <end position="61"/>
    </location>
</feature>
<evidence type="ECO:0000256" key="1">
    <source>
        <dbReference type="ARBA" id="ARBA00004141"/>
    </source>
</evidence>
<evidence type="ECO:0000256" key="3">
    <source>
        <dbReference type="ARBA" id="ARBA00022989"/>
    </source>
</evidence>
<feature type="transmembrane region" description="Helical" evidence="5">
    <location>
        <begin position="12"/>
        <end position="35"/>
    </location>
</feature>
<name>A0ABR5NDL8_BRECH</name>
<organism evidence="7 8">
    <name type="scientific">Brevibacillus choshinensis</name>
    <dbReference type="NCBI Taxonomy" id="54911"/>
    <lineage>
        <taxon>Bacteria</taxon>
        <taxon>Bacillati</taxon>
        <taxon>Bacillota</taxon>
        <taxon>Bacilli</taxon>
        <taxon>Bacillales</taxon>
        <taxon>Paenibacillaceae</taxon>
        <taxon>Brevibacillus</taxon>
    </lineage>
</organism>
<evidence type="ECO:0000313" key="8">
    <source>
        <dbReference type="Proteomes" id="UP000051063"/>
    </source>
</evidence>
<dbReference type="Gene3D" id="1.20.1740.10">
    <property type="entry name" value="Amino acid/polyamine transporter I"/>
    <property type="match status" value="1"/>
</dbReference>
<evidence type="ECO:0000256" key="2">
    <source>
        <dbReference type="ARBA" id="ARBA00022692"/>
    </source>
</evidence>
<dbReference type="InterPro" id="IPR050367">
    <property type="entry name" value="APC_superfamily"/>
</dbReference>
<keyword evidence="4 5" id="KW-0472">Membrane</keyword>
<feature type="transmembrane region" description="Helical" evidence="5">
    <location>
        <begin position="352"/>
        <end position="373"/>
    </location>
</feature>
<comment type="subcellular location">
    <subcellularLocation>
        <location evidence="1">Membrane</location>
        <topology evidence="1">Multi-pass membrane protein</topology>
    </subcellularLocation>
</comment>
<dbReference type="RefSeq" id="WP_055743965.1">
    <property type="nucleotide sequence ID" value="NZ_LJJB01000007.1"/>
</dbReference>
<evidence type="ECO:0000313" key="7">
    <source>
        <dbReference type="EMBL" id="KQL49653.1"/>
    </source>
</evidence>
<keyword evidence="3 5" id="KW-1133">Transmembrane helix</keyword>
<sequence length="452" mass="49821">MKGNTLVRSLTLFQVVFLGLAWNNPMVFFMTYGIATEASQGVLAGAYVIAFLAIVFTAISYGKMAKAIPISGSAYTYTQKSMNPEVGFMIGWTILLDYILTPMITCLMSTVILSAQFPEIPYYVWIILLNVGITIISLLGINFSATTSKIFVIAQIVFVSIFFILTIKSLWGGAGAGTLFSSQAIYNPSVPLSVILAGSSILCFSFLGFDSLTTLSEETIHPEKNIPRAIFIMMLIMGVIYIGSSYLAQLVHPGFSFTHTDAAALELVKLVGGNLFSSLFITIMLVANFTSGVSSATSVSRVLYVMGRDSVLPQKIFGYIHPRFKTPSYSILVVGLISLLGIVVSLDTAITFINFGALIAFTFVNLSVIAHYFVRNRKRSITECIHYLLFPLIGAAFILWLWSYLDLHALILGCGWMACGLVYLLYMTKCFRRRLPEFHFDEVEPKQKGMVV</sequence>
<evidence type="ECO:0000256" key="4">
    <source>
        <dbReference type="ARBA" id="ARBA00023136"/>
    </source>
</evidence>
<feature type="transmembrane region" description="Helical" evidence="5">
    <location>
        <begin position="279"/>
        <end position="306"/>
    </location>
</feature>
<feature type="transmembrane region" description="Helical" evidence="5">
    <location>
        <begin position="327"/>
        <end position="346"/>
    </location>
</feature>
<comment type="caution">
    <text evidence="7">The sequence shown here is derived from an EMBL/GenBank/DDBJ whole genome shotgun (WGS) entry which is preliminary data.</text>
</comment>
<dbReference type="InterPro" id="IPR004841">
    <property type="entry name" value="AA-permease/SLC12A_dom"/>
</dbReference>
<keyword evidence="2 5" id="KW-0812">Transmembrane</keyword>
<keyword evidence="8" id="KW-1185">Reference proteome</keyword>